<dbReference type="AlphaFoldDB" id="I4C706"/>
<proteinExistence type="predicted"/>
<name>I4C706_DESTA</name>
<sequence>MQIDSPERPRNMGRVPTEIAAINVREECWWRPPLGGHVGVCVSLVFASLLFRRTG</sequence>
<evidence type="ECO:0000313" key="1">
    <source>
        <dbReference type="EMBL" id="AFM25347.1"/>
    </source>
</evidence>
<gene>
    <name evidence="1" type="ordered locus">Desti_2668</name>
</gene>
<reference evidence="2" key="1">
    <citation type="submission" date="2012-06" db="EMBL/GenBank/DDBJ databases">
        <title>Complete sequence of chromosome of Desulfomonile tiedjei DSM 6799.</title>
        <authorList>
            <person name="Lucas S."/>
            <person name="Copeland A."/>
            <person name="Lapidus A."/>
            <person name="Glavina del Rio T."/>
            <person name="Dalin E."/>
            <person name="Tice H."/>
            <person name="Bruce D."/>
            <person name="Goodwin L."/>
            <person name="Pitluck S."/>
            <person name="Peters L."/>
            <person name="Ovchinnikova G."/>
            <person name="Zeytun A."/>
            <person name="Lu M."/>
            <person name="Kyrpides N."/>
            <person name="Mavromatis K."/>
            <person name="Ivanova N."/>
            <person name="Brettin T."/>
            <person name="Detter J.C."/>
            <person name="Han C."/>
            <person name="Larimer F."/>
            <person name="Land M."/>
            <person name="Hauser L."/>
            <person name="Markowitz V."/>
            <person name="Cheng J.-F."/>
            <person name="Hugenholtz P."/>
            <person name="Woyke T."/>
            <person name="Wu D."/>
            <person name="Spring S."/>
            <person name="Schroeder M."/>
            <person name="Brambilla E."/>
            <person name="Klenk H.-P."/>
            <person name="Eisen J.A."/>
        </authorList>
    </citation>
    <scope>NUCLEOTIDE SEQUENCE [LARGE SCALE GENOMIC DNA]</scope>
    <source>
        <strain evidence="2">ATCC 49306 / DSM 6799 / DCB-1</strain>
    </source>
</reference>
<dbReference type="STRING" id="706587.Desti_2668"/>
<protein>
    <submittedName>
        <fullName evidence="1">Uncharacterized protein</fullName>
    </submittedName>
</protein>
<evidence type="ECO:0000313" key="2">
    <source>
        <dbReference type="Proteomes" id="UP000006055"/>
    </source>
</evidence>
<dbReference type="KEGG" id="dti:Desti_2668"/>
<organism evidence="1 2">
    <name type="scientific">Desulfomonile tiedjei (strain ATCC 49306 / DSM 6799 / DCB-1)</name>
    <dbReference type="NCBI Taxonomy" id="706587"/>
    <lineage>
        <taxon>Bacteria</taxon>
        <taxon>Pseudomonadati</taxon>
        <taxon>Thermodesulfobacteriota</taxon>
        <taxon>Desulfomonilia</taxon>
        <taxon>Desulfomonilales</taxon>
        <taxon>Desulfomonilaceae</taxon>
        <taxon>Desulfomonile</taxon>
    </lineage>
</organism>
<dbReference type="EMBL" id="CP003360">
    <property type="protein sequence ID" value="AFM25347.1"/>
    <property type="molecule type" value="Genomic_DNA"/>
</dbReference>
<keyword evidence="2" id="KW-1185">Reference proteome</keyword>
<accession>I4C706</accession>
<dbReference type="Proteomes" id="UP000006055">
    <property type="component" value="Chromosome"/>
</dbReference>
<dbReference type="HOGENOM" id="CLU_3024790_0_0_7"/>